<dbReference type="Proteomes" id="UP001630127">
    <property type="component" value="Unassembled WGS sequence"/>
</dbReference>
<proteinExistence type="predicted"/>
<protein>
    <submittedName>
        <fullName evidence="1">Uncharacterized protein</fullName>
    </submittedName>
</protein>
<sequence>MTVTYAFHLPMLLNNLLDVLIAYRRWFPSLAVSRICCVMIDILNVVLHPCRGSPADSDFQQVRLAGLPAWFLKIGNGEYKLYVNQIQNDFYFQVLFLRESTI</sequence>
<accession>A0ABD3ANM1</accession>
<dbReference type="EMBL" id="JBJUIK010000003">
    <property type="protein sequence ID" value="KAL3532790.1"/>
    <property type="molecule type" value="Genomic_DNA"/>
</dbReference>
<keyword evidence="2" id="KW-1185">Reference proteome</keyword>
<gene>
    <name evidence="1" type="ORF">ACH5RR_006311</name>
</gene>
<reference evidence="1 2" key="1">
    <citation type="submission" date="2024-11" db="EMBL/GenBank/DDBJ databases">
        <title>A near-complete genome assembly of Cinchona calisaya.</title>
        <authorList>
            <person name="Lian D.C."/>
            <person name="Zhao X.W."/>
            <person name="Wei L."/>
        </authorList>
    </citation>
    <scope>NUCLEOTIDE SEQUENCE [LARGE SCALE GENOMIC DNA]</scope>
    <source>
        <tissue evidence="1">Nenye</tissue>
    </source>
</reference>
<evidence type="ECO:0000313" key="2">
    <source>
        <dbReference type="Proteomes" id="UP001630127"/>
    </source>
</evidence>
<comment type="caution">
    <text evidence="1">The sequence shown here is derived from an EMBL/GenBank/DDBJ whole genome shotgun (WGS) entry which is preliminary data.</text>
</comment>
<name>A0ABD3ANM1_9GENT</name>
<organism evidence="1 2">
    <name type="scientific">Cinchona calisaya</name>
    <dbReference type="NCBI Taxonomy" id="153742"/>
    <lineage>
        <taxon>Eukaryota</taxon>
        <taxon>Viridiplantae</taxon>
        <taxon>Streptophyta</taxon>
        <taxon>Embryophyta</taxon>
        <taxon>Tracheophyta</taxon>
        <taxon>Spermatophyta</taxon>
        <taxon>Magnoliopsida</taxon>
        <taxon>eudicotyledons</taxon>
        <taxon>Gunneridae</taxon>
        <taxon>Pentapetalae</taxon>
        <taxon>asterids</taxon>
        <taxon>lamiids</taxon>
        <taxon>Gentianales</taxon>
        <taxon>Rubiaceae</taxon>
        <taxon>Cinchonoideae</taxon>
        <taxon>Cinchoneae</taxon>
        <taxon>Cinchona</taxon>
    </lineage>
</organism>
<dbReference type="AlphaFoldDB" id="A0ABD3ANM1"/>
<evidence type="ECO:0000313" key="1">
    <source>
        <dbReference type="EMBL" id="KAL3532790.1"/>
    </source>
</evidence>